<dbReference type="OrthoDB" id="9984533at2759"/>
<dbReference type="Pfam" id="PF13460">
    <property type="entry name" value="NAD_binding_10"/>
    <property type="match status" value="1"/>
</dbReference>
<dbReference type="eggNOG" id="ENOG502SAD9">
    <property type="taxonomic scope" value="Eukaryota"/>
</dbReference>
<dbReference type="InterPro" id="IPR036291">
    <property type="entry name" value="NAD(P)-bd_dom_sf"/>
</dbReference>
<dbReference type="InParanoid" id="W3XBN6"/>
<proteinExistence type="inferred from homology"/>
<evidence type="ECO:0000313" key="6">
    <source>
        <dbReference type="Proteomes" id="UP000030651"/>
    </source>
</evidence>
<keyword evidence="2" id="KW-0521">NADP</keyword>
<dbReference type="AlphaFoldDB" id="W3XBN6"/>
<sequence>MAPLKNVVVVGASKSGGFVHLGSYIVEALKADPEFTVTVVSRKSTPSSAHPDGVRVVQVDDGYPPEELERAFAGQDAVVMATSFQVFGQEGKFVEAAIKAGVKRFIPSEYAGDTANAKTVSIFPLIGLRAQHIEDLKTKESTGLTWTAICTGLFVDVALQSGFLGFDLKGQKATVWDDGKYKFSGTTRENVARAVLGVLKNPEITANQHVYVSSFEASLNDLVATAEKIQDSRYSILHTSTETEAEAARNALASGNFMAASKLLLVATLNPGYGSNFAEEGHLWNDKLGVPRENLTDVVARVIQS</sequence>
<name>W3XBN6_PESFW</name>
<dbReference type="CDD" id="cd05259">
    <property type="entry name" value="PCBER_SDR_a"/>
    <property type="match status" value="1"/>
</dbReference>
<dbReference type="Gene3D" id="3.90.25.10">
    <property type="entry name" value="UDP-galactose 4-epimerase, domain 1"/>
    <property type="match status" value="1"/>
</dbReference>
<dbReference type="GO" id="GO:0016491">
    <property type="term" value="F:oxidoreductase activity"/>
    <property type="evidence" value="ECO:0007669"/>
    <property type="project" value="UniProtKB-KW"/>
</dbReference>
<dbReference type="EMBL" id="KI912111">
    <property type="protein sequence ID" value="ETS82837.1"/>
    <property type="molecule type" value="Genomic_DNA"/>
</dbReference>
<dbReference type="InterPro" id="IPR016040">
    <property type="entry name" value="NAD(P)-bd_dom"/>
</dbReference>
<keyword evidence="6" id="KW-1185">Reference proteome</keyword>
<dbReference type="InterPro" id="IPR045312">
    <property type="entry name" value="PCBER-like"/>
</dbReference>
<dbReference type="SUPFAM" id="SSF51735">
    <property type="entry name" value="NAD(P)-binding Rossmann-fold domains"/>
    <property type="match status" value="1"/>
</dbReference>
<dbReference type="OMA" id="ANRRVYI"/>
<keyword evidence="3" id="KW-0560">Oxidoreductase</keyword>
<accession>W3XBN6</accession>
<dbReference type="HOGENOM" id="CLU_044876_3_3_1"/>
<feature type="domain" description="NAD(P)-binding" evidence="4">
    <location>
        <begin position="21"/>
        <end position="202"/>
    </location>
</feature>
<dbReference type="KEGG" id="pfy:PFICI_04713"/>
<dbReference type="GeneID" id="19269726"/>
<reference evidence="6" key="1">
    <citation type="journal article" date="2015" name="BMC Genomics">
        <title>Genomic and transcriptomic analysis of the endophytic fungus Pestalotiopsis fici reveals its lifestyle and high potential for synthesis of natural products.</title>
        <authorList>
            <person name="Wang X."/>
            <person name="Zhang X."/>
            <person name="Liu L."/>
            <person name="Xiang M."/>
            <person name="Wang W."/>
            <person name="Sun X."/>
            <person name="Che Y."/>
            <person name="Guo L."/>
            <person name="Liu G."/>
            <person name="Guo L."/>
            <person name="Wang C."/>
            <person name="Yin W.B."/>
            <person name="Stadler M."/>
            <person name="Zhang X."/>
            <person name="Liu X."/>
        </authorList>
    </citation>
    <scope>NUCLEOTIDE SEQUENCE [LARGE SCALE GENOMIC DNA]</scope>
    <source>
        <strain evidence="6">W106-1 / CGMCC3.15140</strain>
    </source>
</reference>
<comment type="similarity">
    <text evidence="1">Belongs to the NmrA-type oxidoreductase family. Isoflavone reductase subfamily.</text>
</comment>
<evidence type="ECO:0000313" key="5">
    <source>
        <dbReference type="EMBL" id="ETS82837.1"/>
    </source>
</evidence>
<protein>
    <recommendedName>
        <fullName evidence="4">NAD(P)-binding domain-containing protein</fullName>
    </recommendedName>
</protein>
<dbReference type="InterPro" id="IPR051609">
    <property type="entry name" value="NmrA/Isoflavone_reductase-like"/>
</dbReference>
<evidence type="ECO:0000256" key="3">
    <source>
        <dbReference type="ARBA" id="ARBA00023002"/>
    </source>
</evidence>
<dbReference type="PANTHER" id="PTHR47706">
    <property type="entry name" value="NMRA-LIKE FAMILY PROTEIN"/>
    <property type="match status" value="1"/>
</dbReference>
<dbReference type="RefSeq" id="XP_007831485.1">
    <property type="nucleotide sequence ID" value="XM_007833294.1"/>
</dbReference>
<dbReference type="PANTHER" id="PTHR47706:SF9">
    <property type="entry name" value="NMRA-LIKE DOMAIN-CONTAINING PROTEIN-RELATED"/>
    <property type="match status" value="1"/>
</dbReference>
<dbReference type="Proteomes" id="UP000030651">
    <property type="component" value="Unassembled WGS sequence"/>
</dbReference>
<gene>
    <name evidence="5" type="ORF">PFICI_04713</name>
</gene>
<evidence type="ECO:0000256" key="2">
    <source>
        <dbReference type="ARBA" id="ARBA00022857"/>
    </source>
</evidence>
<evidence type="ECO:0000259" key="4">
    <source>
        <dbReference type="Pfam" id="PF13460"/>
    </source>
</evidence>
<organism evidence="5 6">
    <name type="scientific">Pestalotiopsis fici (strain W106-1 / CGMCC3.15140)</name>
    <dbReference type="NCBI Taxonomy" id="1229662"/>
    <lineage>
        <taxon>Eukaryota</taxon>
        <taxon>Fungi</taxon>
        <taxon>Dikarya</taxon>
        <taxon>Ascomycota</taxon>
        <taxon>Pezizomycotina</taxon>
        <taxon>Sordariomycetes</taxon>
        <taxon>Xylariomycetidae</taxon>
        <taxon>Amphisphaeriales</taxon>
        <taxon>Sporocadaceae</taxon>
        <taxon>Pestalotiopsis</taxon>
    </lineage>
</organism>
<evidence type="ECO:0000256" key="1">
    <source>
        <dbReference type="ARBA" id="ARBA00005725"/>
    </source>
</evidence>
<dbReference type="Gene3D" id="3.40.50.720">
    <property type="entry name" value="NAD(P)-binding Rossmann-like Domain"/>
    <property type="match status" value="1"/>
</dbReference>